<evidence type="ECO:0000313" key="2">
    <source>
        <dbReference type="Proteomes" id="UP000299102"/>
    </source>
</evidence>
<keyword evidence="2" id="KW-1185">Reference proteome</keyword>
<protein>
    <submittedName>
        <fullName evidence="1">Uncharacterized protein</fullName>
    </submittedName>
</protein>
<accession>A0A4C1TYQ5</accession>
<dbReference type="Proteomes" id="UP000299102">
    <property type="component" value="Unassembled WGS sequence"/>
</dbReference>
<comment type="caution">
    <text evidence="1">The sequence shown here is derived from an EMBL/GenBank/DDBJ whole genome shotgun (WGS) entry which is preliminary data.</text>
</comment>
<gene>
    <name evidence="1" type="ORF">EVAR_78422_1</name>
</gene>
<proteinExistence type="predicted"/>
<evidence type="ECO:0000313" key="1">
    <source>
        <dbReference type="EMBL" id="GBP18954.1"/>
    </source>
</evidence>
<dbReference type="EMBL" id="BGZK01000103">
    <property type="protein sequence ID" value="GBP18954.1"/>
    <property type="molecule type" value="Genomic_DNA"/>
</dbReference>
<sequence>MTSRSTLIDACEGRVDHVNRISPWVAGGASSNSDECSFKCPSLDLAANSAECLCVFKTSKTLVGMEILFLSIGNTEEQYYRLYRYRLYRN</sequence>
<dbReference type="AlphaFoldDB" id="A0A4C1TYQ5"/>
<organism evidence="1 2">
    <name type="scientific">Eumeta variegata</name>
    <name type="common">Bagworm moth</name>
    <name type="synonym">Eumeta japonica</name>
    <dbReference type="NCBI Taxonomy" id="151549"/>
    <lineage>
        <taxon>Eukaryota</taxon>
        <taxon>Metazoa</taxon>
        <taxon>Ecdysozoa</taxon>
        <taxon>Arthropoda</taxon>
        <taxon>Hexapoda</taxon>
        <taxon>Insecta</taxon>
        <taxon>Pterygota</taxon>
        <taxon>Neoptera</taxon>
        <taxon>Endopterygota</taxon>
        <taxon>Lepidoptera</taxon>
        <taxon>Glossata</taxon>
        <taxon>Ditrysia</taxon>
        <taxon>Tineoidea</taxon>
        <taxon>Psychidae</taxon>
        <taxon>Oiketicinae</taxon>
        <taxon>Eumeta</taxon>
    </lineage>
</organism>
<reference evidence="1 2" key="1">
    <citation type="journal article" date="2019" name="Commun. Biol.">
        <title>The bagworm genome reveals a unique fibroin gene that provides high tensile strength.</title>
        <authorList>
            <person name="Kono N."/>
            <person name="Nakamura H."/>
            <person name="Ohtoshi R."/>
            <person name="Tomita M."/>
            <person name="Numata K."/>
            <person name="Arakawa K."/>
        </authorList>
    </citation>
    <scope>NUCLEOTIDE SEQUENCE [LARGE SCALE GENOMIC DNA]</scope>
</reference>
<name>A0A4C1TYQ5_EUMVA</name>